<dbReference type="SUPFAM" id="SSF82771">
    <property type="entry name" value="GIY-YIG endonuclease"/>
    <property type="match status" value="1"/>
</dbReference>
<dbReference type="CDD" id="cd10456">
    <property type="entry name" value="GIY-YIG_UPF0213"/>
    <property type="match status" value="1"/>
</dbReference>
<evidence type="ECO:0000256" key="1">
    <source>
        <dbReference type="ARBA" id="ARBA00007435"/>
    </source>
</evidence>
<evidence type="ECO:0000259" key="2">
    <source>
        <dbReference type="PROSITE" id="PS50164"/>
    </source>
</evidence>
<dbReference type="RefSeq" id="WP_009492000.1">
    <property type="nucleotide sequence ID" value="NZ_AMYT01000022.1"/>
</dbReference>
<dbReference type="OrthoDB" id="9807770at2"/>
<comment type="caution">
    <text evidence="3">The sequence shown here is derived from an EMBL/GenBank/DDBJ whole genome shotgun (WGS) entry which is preliminary data.</text>
</comment>
<dbReference type="eggNOG" id="COG2827">
    <property type="taxonomic scope" value="Bacteria"/>
</dbReference>
<dbReference type="PROSITE" id="PS50164">
    <property type="entry name" value="GIY_YIG"/>
    <property type="match status" value="1"/>
</dbReference>
<evidence type="ECO:0000313" key="4">
    <source>
        <dbReference type="Proteomes" id="UP000016057"/>
    </source>
</evidence>
<evidence type="ECO:0000313" key="3">
    <source>
        <dbReference type="EMBL" id="EKU26909.1"/>
    </source>
</evidence>
<dbReference type="PATRIC" id="fig|1234409.3.peg.1136"/>
<dbReference type="PANTHER" id="PTHR34477">
    <property type="entry name" value="UPF0213 PROTEIN YHBQ"/>
    <property type="match status" value="1"/>
</dbReference>
<gene>
    <name evidence="3" type="ORF">C683_1184</name>
</gene>
<proteinExistence type="inferred from homology"/>
<sequence>MENKIHYLYVVECKDHSLYTGYTTNLERRIKQHNSGKGAKYTRARRPVILRYYEEYPNASSALKAEYAFKQKTRAQKIQYIQQYYPMRSFLETKGNF</sequence>
<dbReference type="InterPro" id="IPR050190">
    <property type="entry name" value="UPF0213_domain"/>
</dbReference>
<dbReference type="EMBL" id="AMYT01000022">
    <property type="protein sequence ID" value="EKU26909.1"/>
    <property type="molecule type" value="Genomic_DNA"/>
</dbReference>
<dbReference type="InterPro" id="IPR035901">
    <property type="entry name" value="GIY-YIG_endonuc_sf"/>
</dbReference>
<dbReference type="STRING" id="1234409.C683_1184"/>
<protein>
    <recommendedName>
        <fullName evidence="2">GIY-YIG domain-containing protein</fullName>
    </recommendedName>
</protein>
<accession>K8Z7A8</accession>
<dbReference type="Proteomes" id="UP000016057">
    <property type="component" value="Unassembled WGS sequence"/>
</dbReference>
<dbReference type="PANTHER" id="PTHR34477:SF1">
    <property type="entry name" value="UPF0213 PROTEIN YHBQ"/>
    <property type="match status" value="1"/>
</dbReference>
<feature type="domain" description="GIY-YIG" evidence="2">
    <location>
        <begin position="4"/>
        <end position="79"/>
    </location>
</feature>
<reference evidence="3 4" key="1">
    <citation type="journal article" date="2013" name="Genome Announc.">
        <title>Draft Genome Sequence of Catellicoccus marimammalium, a Novel Species Commonly Found in Gull Feces.</title>
        <authorList>
            <person name="Weigand M.R."/>
            <person name="Ryu H."/>
            <person name="Bozcek L."/>
            <person name="Konstantinidis K.T."/>
            <person name="Santo Domingo J.W."/>
        </authorList>
    </citation>
    <scope>NUCLEOTIDE SEQUENCE [LARGE SCALE GENOMIC DNA]</scope>
    <source>
        <strain evidence="3 4">M35/04/3</strain>
    </source>
</reference>
<dbReference type="SMART" id="SM00465">
    <property type="entry name" value="GIYc"/>
    <property type="match status" value="1"/>
</dbReference>
<organism evidence="3 4">
    <name type="scientific">Catellicoccus marimammalium M35/04/3</name>
    <dbReference type="NCBI Taxonomy" id="1234409"/>
    <lineage>
        <taxon>Bacteria</taxon>
        <taxon>Bacillati</taxon>
        <taxon>Bacillota</taxon>
        <taxon>Bacilli</taxon>
        <taxon>Lactobacillales</taxon>
        <taxon>Enterococcaceae</taxon>
        <taxon>Catellicoccus</taxon>
    </lineage>
</organism>
<dbReference type="Pfam" id="PF01541">
    <property type="entry name" value="GIY-YIG"/>
    <property type="match status" value="1"/>
</dbReference>
<keyword evidence="4" id="KW-1185">Reference proteome</keyword>
<name>K8Z7A8_9ENTE</name>
<dbReference type="AlphaFoldDB" id="K8Z7A8"/>
<dbReference type="Gene3D" id="3.40.1440.10">
    <property type="entry name" value="GIY-YIG endonuclease"/>
    <property type="match status" value="1"/>
</dbReference>
<comment type="similarity">
    <text evidence="1">Belongs to the UPF0213 family.</text>
</comment>
<dbReference type="InterPro" id="IPR000305">
    <property type="entry name" value="GIY-YIG_endonuc"/>
</dbReference>